<dbReference type="Pfam" id="PF07804">
    <property type="entry name" value="HipA_C"/>
    <property type="match status" value="1"/>
</dbReference>
<evidence type="ECO:0000256" key="2">
    <source>
        <dbReference type="ARBA" id="ARBA00022777"/>
    </source>
</evidence>
<evidence type="ECO:0000313" key="4">
    <source>
        <dbReference type="EMBL" id="MCP1101819.1"/>
    </source>
</evidence>
<sequence length="209" mass="24476">MRLIDFTSPGIVLQDFASLKNQMIDSIKNGYGTELSDILDTFEEQTAVDQAEITKRFWEMFIVDAFIGNWDRHNGNWGFLYNTQTDEMELAPVYDCGSCLYPQADDKIMESVLDNIEEQEYRIYEIPTSAIIVDGKKIRYFDFISSLTNHDCNKALGKILPRINMNRINKIIDETPFINDLQKKFFKTMLRLRKEKILEHSFEKINSFI</sequence>
<dbReference type="RefSeq" id="WP_262065604.1">
    <property type="nucleotide sequence ID" value="NZ_JAMXOD010000005.1"/>
</dbReference>
<organism evidence="4 5">
    <name type="scientific">Aequitasia blattaphilus</name>
    <dbReference type="NCBI Taxonomy" id="2949332"/>
    <lineage>
        <taxon>Bacteria</taxon>
        <taxon>Bacillati</taxon>
        <taxon>Bacillota</taxon>
        <taxon>Clostridia</taxon>
        <taxon>Lachnospirales</taxon>
        <taxon>Lachnospiraceae</taxon>
        <taxon>Aequitasia</taxon>
    </lineage>
</organism>
<dbReference type="Proteomes" id="UP001523566">
    <property type="component" value="Unassembled WGS sequence"/>
</dbReference>
<keyword evidence="1" id="KW-0808">Transferase</keyword>
<keyword evidence="5" id="KW-1185">Reference proteome</keyword>
<proteinExistence type="predicted"/>
<accession>A0ABT1E7M4</accession>
<dbReference type="CDD" id="cd17792">
    <property type="entry name" value="CtkA"/>
    <property type="match status" value="1"/>
</dbReference>
<keyword evidence="2" id="KW-0418">Kinase</keyword>
<comment type="caution">
    <text evidence="4">The sequence shown here is derived from an EMBL/GenBank/DDBJ whole genome shotgun (WGS) entry which is preliminary data.</text>
</comment>
<dbReference type="Gene3D" id="1.10.1070.20">
    <property type="match status" value="1"/>
</dbReference>
<reference evidence="4 5" key="1">
    <citation type="journal article" date="2022" name="Genome Biol. Evol.">
        <title>Host diet, physiology and behaviors set the stage for Lachnospiraceae cladogenesis.</title>
        <authorList>
            <person name="Vera-Ponce De Leon A."/>
            <person name="Schneider M."/>
            <person name="Jahnes B.C."/>
            <person name="Sadowski V."/>
            <person name="Camuy-Velez L.A."/>
            <person name="Duan J."/>
            <person name="Sabree Z.L."/>
        </authorList>
    </citation>
    <scope>NUCLEOTIDE SEQUENCE [LARGE SCALE GENOMIC DNA]</scope>
    <source>
        <strain evidence="4 5">PAL113</strain>
    </source>
</reference>
<evidence type="ECO:0000259" key="3">
    <source>
        <dbReference type="Pfam" id="PF07804"/>
    </source>
</evidence>
<gene>
    <name evidence="4" type="ORF">NK125_05245</name>
</gene>
<dbReference type="EMBL" id="JAMZFW010000005">
    <property type="protein sequence ID" value="MCP1101819.1"/>
    <property type="molecule type" value="Genomic_DNA"/>
</dbReference>
<protein>
    <submittedName>
        <fullName evidence="4">HipA domain-containing protein</fullName>
    </submittedName>
</protein>
<dbReference type="InterPro" id="IPR012893">
    <property type="entry name" value="HipA-like_C"/>
</dbReference>
<evidence type="ECO:0000313" key="5">
    <source>
        <dbReference type="Proteomes" id="UP001523566"/>
    </source>
</evidence>
<evidence type="ECO:0000256" key="1">
    <source>
        <dbReference type="ARBA" id="ARBA00022679"/>
    </source>
</evidence>
<name>A0ABT1E7M4_9FIRM</name>
<feature type="domain" description="HipA-like C-terminal" evidence="3">
    <location>
        <begin position="14"/>
        <end position="122"/>
    </location>
</feature>